<dbReference type="GO" id="GO:0016020">
    <property type="term" value="C:membrane"/>
    <property type="evidence" value="ECO:0007669"/>
    <property type="project" value="InterPro"/>
</dbReference>
<sequence>RKLTILVVGDGAVGKSALTLRFLRDQYDPTIEDSYCKHIEVDGQDYTLELTDTAGQSEYRDQWDDHFMRTGDGFICVYSIASMSSFQELVGFRDQIWRAKGSRRVPIVITGNKCDLEDGGKREVHTDVGALFAERSNALFVETSAKTGVNIHEMFTELVREIERA</sequence>
<dbReference type="PROSITE" id="PS51419">
    <property type="entry name" value="RAB"/>
    <property type="match status" value="1"/>
</dbReference>
<dbReference type="Gene3D" id="3.40.50.300">
    <property type="entry name" value="P-loop containing nucleotide triphosphate hydrolases"/>
    <property type="match status" value="1"/>
</dbReference>
<dbReference type="PROSITE" id="PS51421">
    <property type="entry name" value="RAS"/>
    <property type="match status" value="1"/>
</dbReference>
<name>A0A197K075_9FUNG</name>
<dbReference type="AlphaFoldDB" id="A0A197K075"/>
<keyword evidence="2" id="KW-0342">GTP-binding</keyword>
<dbReference type="FunFam" id="3.40.50.300:FF:001447">
    <property type="entry name" value="Ras-related protein Rab-1B"/>
    <property type="match status" value="1"/>
</dbReference>
<dbReference type="InterPro" id="IPR020849">
    <property type="entry name" value="Small_GTPase_Ras-type"/>
</dbReference>
<gene>
    <name evidence="3" type="ORF">K457DRAFT_43790</name>
</gene>
<keyword evidence="1" id="KW-0547">Nucleotide-binding</keyword>
<dbReference type="SMART" id="SM00175">
    <property type="entry name" value="RAB"/>
    <property type="match status" value="1"/>
</dbReference>
<dbReference type="STRING" id="1314771.A0A197K075"/>
<dbReference type="CDD" id="cd00876">
    <property type="entry name" value="Ras"/>
    <property type="match status" value="1"/>
</dbReference>
<dbReference type="GO" id="GO:0005525">
    <property type="term" value="F:GTP binding"/>
    <property type="evidence" value="ECO:0007669"/>
    <property type="project" value="UniProtKB-KW"/>
</dbReference>
<feature type="non-terminal residue" evidence="3">
    <location>
        <position position="1"/>
    </location>
</feature>
<organism evidence="3 4">
    <name type="scientific">Linnemannia elongata AG-77</name>
    <dbReference type="NCBI Taxonomy" id="1314771"/>
    <lineage>
        <taxon>Eukaryota</taxon>
        <taxon>Fungi</taxon>
        <taxon>Fungi incertae sedis</taxon>
        <taxon>Mucoromycota</taxon>
        <taxon>Mortierellomycotina</taxon>
        <taxon>Mortierellomycetes</taxon>
        <taxon>Mortierellales</taxon>
        <taxon>Mortierellaceae</taxon>
        <taxon>Linnemannia</taxon>
    </lineage>
</organism>
<dbReference type="PRINTS" id="PR00449">
    <property type="entry name" value="RASTRNSFRMNG"/>
</dbReference>
<feature type="non-terminal residue" evidence="3">
    <location>
        <position position="165"/>
    </location>
</feature>
<evidence type="ECO:0000313" key="4">
    <source>
        <dbReference type="Proteomes" id="UP000078512"/>
    </source>
</evidence>
<reference evidence="3 4" key="1">
    <citation type="submission" date="2016-05" db="EMBL/GenBank/DDBJ databases">
        <title>Genome sequencing reveals origins of a unique bacterial endosymbiosis in the earliest lineages of terrestrial Fungi.</title>
        <authorList>
            <consortium name="DOE Joint Genome Institute"/>
            <person name="Uehling J."/>
            <person name="Gryganskyi A."/>
            <person name="Hameed K."/>
            <person name="Tschaplinski T."/>
            <person name="Misztal P."/>
            <person name="Wu S."/>
            <person name="Desiro A."/>
            <person name="Vande Pol N."/>
            <person name="Du Z.-Y."/>
            <person name="Zienkiewicz A."/>
            <person name="Zienkiewicz K."/>
            <person name="Morin E."/>
            <person name="Tisserant E."/>
            <person name="Splivallo R."/>
            <person name="Hainaut M."/>
            <person name="Henrissat B."/>
            <person name="Ohm R."/>
            <person name="Kuo A."/>
            <person name="Yan J."/>
            <person name="Lipzen A."/>
            <person name="Nolan M."/>
            <person name="Labutti K."/>
            <person name="Barry K."/>
            <person name="Goldstein A."/>
            <person name="Labbe J."/>
            <person name="Schadt C."/>
            <person name="Tuskan G."/>
            <person name="Grigoriev I."/>
            <person name="Martin F."/>
            <person name="Vilgalys R."/>
            <person name="Bonito G."/>
        </authorList>
    </citation>
    <scope>NUCLEOTIDE SEQUENCE [LARGE SCALE GENOMIC DNA]</scope>
    <source>
        <strain evidence="3 4">AG-77</strain>
    </source>
</reference>
<dbReference type="InterPro" id="IPR027417">
    <property type="entry name" value="P-loop_NTPase"/>
</dbReference>
<protein>
    <submittedName>
        <fullName evidence="3">Ras-like protein 3</fullName>
    </submittedName>
</protein>
<dbReference type="SMART" id="SM00174">
    <property type="entry name" value="RHO"/>
    <property type="match status" value="1"/>
</dbReference>
<dbReference type="OrthoDB" id="5976022at2759"/>
<dbReference type="InterPro" id="IPR005225">
    <property type="entry name" value="Small_GTP-bd"/>
</dbReference>
<dbReference type="PANTHER" id="PTHR24070">
    <property type="entry name" value="RAS, DI-RAS, AND RHEB FAMILY MEMBERS OF SMALL GTPASE SUPERFAMILY"/>
    <property type="match status" value="1"/>
</dbReference>
<dbReference type="SUPFAM" id="SSF52540">
    <property type="entry name" value="P-loop containing nucleoside triphosphate hydrolases"/>
    <property type="match status" value="1"/>
</dbReference>
<dbReference type="NCBIfam" id="TIGR00231">
    <property type="entry name" value="small_GTP"/>
    <property type="match status" value="1"/>
</dbReference>
<dbReference type="Proteomes" id="UP000078512">
    <property type="component" value="Unassembled WGS sequence"/>
</dbReference>
<evidence type="ECO:0000256" key="1">
    <source>
        <dbReference type="ARBA" id="ARBA00022741"/>
    </source>
</evidence>
<keyword evidence="4" id="KW-1185">Reference proteome</keyword>
<dbReference type="GO" id="GO:0003924">
    <property type="term" value="F:GTPase activity"/>
    <property type="evidence" value="ECO:0007669"/>
    <property type="project" value="InterPro"/>
</dbReference>
<dbReference type="GO" id="GO:0007165">
    <property type="term" value="P:signal transduction"/>
    <property type="evidence" value="ECO:0007669"/>
    <property type="project" value="InterPro"/>
</dbReference>
<dbReference type="EMBL" id="KV442032">
    <property type="protein sequence ID" value="OAQ30997.1"/>
    <property type="molecule type" value="Genomic_DNA"/>
</dbReference>
<dbReference type="InterPro" id="IPR001806">
    <property type="entry name" value="Small_GTPase"/>
</dbReference>
<evidence type="ECO:0000313" key="3">
    <source>
        <dbReference type="EMBL" id="OAQ30997.1"/>
    </source>
</evidence>
<accession>A0A197K075</accession>
<proteinExistence type="predicted"/>
<evidence type="ECO:0000256" key="2">
    <source>
        <dbReference type="ARBA" id="ARBA00023134"/>
    </source>
</evidence>
<dbReference type="SMART" id="SM00173">
    <property type="entry name" value="RAS"/>
    <property type="match status" value="1"/>
</dbReference>
<dbReference type="Pfam" id="PF00071">
    <property type="entry name" value="Ras"/>
    <property type="match status" value="1"/>
</dbReference>